<protein>
    <recommendedName>
        <fullName evidence="6">Ketoreductase (KR) domain-containing protein</fullName>
    </recommendedName>
</protein>
<dbReference type="OrthoDB" id="9876299at2759"/>
<dbReference type="AlphaFoldDB" id="A0A0D2MI52"/>
<dbReference type="InterPro" id="IPR036291">
    <property type="entry name" value="NAD(P)-bd_dom_sf"/>
</dbReference>
<evidence type="ECO:0000256" key="1">
    <source>
        <dbReference type="ARBA" id="ARBA00006484"/>
    </source>
</evidence>
<dbReference type="GO" id="GO:0016491">
    <property type="term" value="F:oxidoreductase activity"/>
    <property type="evidence" value="ECO:0007669"/>
    <property type="project" value="UniProtKB-KW"/>
</dbReference>
<dbReference type="Pfam" id="PF00106">
    <property type="entry name" value="adh_short"/>
    <property type="match status" value="1"/>
</dbReference>
<name>A0A0D2MI52_HYPSF</name>
<reference evidence="5" key="1">
    <citation type="submission" date="2014-04" db="EMBL/GenBank/DDBJ databases">
        <title>Evolutionary Origins and Diversification of the Mycorrhizal Mutualists.</title>
        <authorList>
            <consortium name="DOE Joint Genome Institute"/>
            <consortium name="Mycorrhizal Genomics Consortium"/>
            <person name="Kohler A."/>
            <person name="Kuo A."/>
            <person name="Nagy L.G."/>
            <person name="Floudas D."/>
            <person name="Copeland A."/>
            <person name="Barry K.W."/>
            <person name="Cichocki N."/>
            <person name="Veneault-Fourrey C."/>
            <person name="LaButti K."/>
            <person name="Lindquist E.A."/>
            <person name="Lipzen A."/>
            <person name="Lundell T."/>
            <person name="Morin E."/>
            <person name="Murat C."/>
            <person name="Riley R."/>
            <person name="Ohm R."/>
            <person name="Sun H."/>
            <person name="Tunlid A."/>
            <person name="Henrissat B."/>
            <person name="Grigoriev I.V."/>
            <person name="Hibbett D.S."/>
            <person name="Martin F."/>
        </authorList>
    </citation>
    <scope>NUCLEOTIDE SEQUENCE [LARGE SCALE GENOMIC DNA]</scope>
    <source>
        <strain evidence="5">FD-334 SS-4</strain>
    </source>
</reference>
<evidence type="ECO:0000313" key="5">
    <source>
        <dbReference type="Proteomes" id="UP000054270"/>
    </source>
</evidence>
<dbReference type="Proteomes" id="UP000054270">
    <property type="component" value="Unassembled WGS sequence"/>
</dbReference>
<keyword evidence="5" id="KW-1185">Reference proteome</keyword>
<comment type="similarity">
    <text evidence="1">Belongs to the short-chain dehydrogenases/reductases (SDR) family.</text>
</comment>
<organism evidence="4 5">
    <name type="scientific">Hypholoma sublateritium (strain FD-334 SS-4)</name>
    <dbReference type="NCBI Taxonomy" id="945553"/>
    <lineage>
        <taxon>Eukaryota</taxon>
        <taxon>Fungi</taxon>
        <taxon>Dikarya</taxon>
        <taxon>Basidiomycota</taxon>
        <taxon>Agaricomycotina</taxon>
        <taxon>Agaricomycetes</taxon>
        <taxon>Agaricomycetidae</taxon>
        <taxon>Agaricales</taxon>
        <taxon>Agaricineae</taxon>
        <taxon>Strophariaceae</taxon>
        <taxon>Hypholoma</taxon>
    </lineage>
</organism>
<proteinExistence type="inferred from homology"/>
<evidence type="ECO:0000313" key="4">
    <source>
        <dbReference type="EMBL" id="KJA23333.1"/>
    </source>
</evidence>
<dbReference type="EMBL" id="KN817543">
    <property type="protein sequence ID" value="KJA23333.1"/>
    <property type="molecule type" value="Genomic_DNA"/>
</dbReference>
<sequence length="247" mass="26014">MSSPSTVYLITGSNRGIGLGLVGYIAASRPNAFIYAGVRDPTKAVALEALSNVYPGRIAIVKCVSADAEGNALLAKKIQERHGRVDTVIANAAIARVVTTVLETPAKELEDHFTVNVLGTVVLFQALHALLKASPAPRFIPIRSNDGAPPPYAATSSKAALNFITRKIHFENEWLVAFPLAPGAIDTDAAQAAMANDTIGAFGAVLENVTLQTPDEAAKALVDLIDGATRKEEGGEFVDVDGSRIPW</sequence>
<dbReference type="InterPro" id="IPR002347">
    <property type="entry name" value="SDR_fam"/>
</dbReference>
<dbReference type="OMA" id="KWLALDN"/>
<evidence type="ECO:0000256" key="2">
    <source>
        <dbReference type="ARBA" id="ARBA00022857"/>
    </source>
</evidence>
<dbReference type="Gene3D" id="3.40.50.720">
    <property type="entry name" value="NAD(P)-binding Rossmann-like Domain"/>
    <property type="match status" value="1"/>
</dbReference>
<gene>
    <name evidence="4" type="ORF">HYPSUDRAFT_201362</name>
</gene>
<evidence type="ECO:0008006" key="6">
    <source>
        <dbReference type="Google" id="ProtNLM"/>
    </source>
</evidence>
<keyword evidence="3" id="KW-0560">Oxidoreductase</keyword>
<dbReference type="GO" id="GO:0005737">
    <property type="term" value="C:cytoplasm"/>
    <property type="evidence" value="ECO:0007669"/>
    <property type="project" value="TreeGrafter"/>
</dbReference>
<dbReference type="PANTHER" id="PTHR43544">
    <property type="entry name" value="SHORT-CHAIN DEHYDROGENASE/REDUCTASE"/>
    <property type="match status" value="1"/>
</dbReference>
<dbReference type="SUPFAM" id="SSF51735">
    <property type="entry name" value="NAD(P)-binding Rossmann-fold domains"/>
    <property type="match status" value="1"/>
</dbReference>
<dbReference type="InterPro" id="IPR051468">
    <property type="entry name" value="Fungal_SecMetab_SDRs"/>
</dbReference>
<accession>A0A0D2MI52</accession>
<evidence type="ECO:0000256" key="3">
    <source>
        <dbReference type="ARBA" id="ARBA00023002"/>
    </source>
</evidence>
<keyword evidence="2" id="KW-0521">NADP</keyword>
<dbReference type="PRINTS" id="PR00081">
    <property type="entry name" value="GDHRDH"/>
</dbReference>
<dbReference type="PANTHER" id="PTHR43544:SF7">
    <property type="entry name" value="NADB-LER2"/>
    <property type="match status" value="1"/>
</dbReference>